<dbReference type="InterPro" id="IPR019775">
    <property type="entry name" value="WD40_repeat_CS"/>
</dbReference>
<feature type="repeat" description="WD" evidence="3">
    <location>
        <begin position="233"/>
        <end position="277"/>
    </location>
</feature>
<dbReference type="GeneID" id="20526188"/>
<dbReference type="PROSITE" id="PS00678">
    <property type="entry name" value="WD_REPEATS_1"/>
    <property type="match status" value="2"/>
</dbReference>
<dbReference type="InterPro" id="IPR001680">
    <property type="entry name" value="WD40_rpt"/>
</dbReference>
<evidence type="ECO:0000256" key="1">
    <source>
        <dbReference type="ARBA" id="ARBA00022574"/>
    </source>
</evidence>
<dbReference type="OMA" id="PRACAPV"/>
<dbReference type="Pfam" id="PF00400">
    <property type="entry name" value="WD40"/>
    <property type="match status" value="3"/>
</dbReference>
<dbReference type="GO" id="GO:0005656">
    <property type="term" value="C:nuclear pre-replicative complex"/>
    <property type="evidence" value="ECO:0007669"/>
    <property type="project" value="TreeGrafter"/>
</dbReference>
<feature type="repeat" description="WD" evidence="3">
    <location>
        <begin position="171"/>
        <end position="204"/>
    </location>
</feature>
<protein>
    <submittedName>
        <fullName evidence="4">Uncharacterized protein</fullName>
    </submittedName>
</protein>
<name>A0A058ZCE7_FONAL</name>
<organism evidence="4">
    <name type="scientific">Fonticula alba</name>
    <name type="common">Slime mold</name>
    <dbReference type="NCBI Taxonomy" id="691883"/>
    <lineage>
        <taxon>Eukaryota</taxon>
        <taxon>Rotosphaerida</taxon>
        <taxon>Fonticulaceae</taxon>
        <taxon>Fonticula</taxon>
    </lineage>
</organism>
<dbReference type="GO" id="GO:0006364">
    <property type="term" value="P:rRNA processing"/>
    <property type="evidence" value="ECO:0007669"/>
    <property type="project" value="TreeGrafter"/>
</dbReference>
<feature type="repeat" description="WD" evidence="3">
    <location>
        <begin position="348"/>
        <end position="389"/>
    </location>
</feature>
<dbReference type="eggNOG" id="KOG0646">
    <property type="taxonomic scope" value="Eukaryota"/>
</dbReference>
<dbReference type="InterPro" id="IPR045227">
    <property type="entry name" value="WDR18/Ipi3/RID3"/>
</dbReference>
<dbReference type="OrthoDB" id="756370at2759"/>
<proteinExistence type="predicted"/>
<dbReference type="EMBL" id="KB932202">
    <property type="protein sequence ID" value="KCV72054.1"/>
    <property type="molecule type" value="Genomic_DNA"/>
</dbReference>
<keyword evidence="2" id="KW-0677">Repeat</keyword>
<dbReference type="InterPro" id="IPR036322">
    <property type="entry name" value="WD40_repeat_dom_sf"/>
</dbReference>
<reference evidence="4" key="1">
    <citation type="submission" date="2013-04" db="EMBL/GenBank/DDBJ databases">
        <title>The Genome Sequence of Fonticula alba ATCC 38817.</title>
        <authorList>
            <consortium name="The Broad Institute Genomics Platform"/>
            <person name="Russ C."/>
            <person name="Cuomo C."/>
            <person name="Burger G."/>
            <person name="Gray M.W."/>
            <person name="Holland P.W.H."/>
            <person name="King N."/>
            <person name="Lang F.B.F."/>
            <person name="Roger A.J."/>
            <person name="Ruiz-Trillo I."/>
            <person name="Brown M."/>
            <person name="Walker B."/>
            <person name="Young S."/>
            <person name="Zeng Q."/>
            <person name="Gargeya S."/>
            <person name="Fitzgerald M."/>
            <person name="Haas B."/>
            <person name="Abouelleil A."/>
            <person name="Allen A.W."/>
            <person name="Alvarado L."/>
            <person name="Arachchi H.M."/>
            <person name="Berlin A.M."/>
            <person name="Chapman S.B."/>
            <person name="Gainer-Dewar J."/>
            <person name="Goldberg J."/>
            <person name="Griggs A."/>
            <person name="Gujja S."/>
            <person name="Hansen M."/>
            <person name="Howarth C."/>
            <person name="Imamovic A."/>
            <person name="Ireland A."/>
            <person name="Larimer J."/>
            <person name="McCowan C."/>
            <person name="Murphy C."/>
            <person name="Pearson M."/>
            <person name="Poon T.W."/>
            <person name="Priest M."/>
            <person name="Roberts A."/>
            <person name="Saif S."/>
            <person name="Shea T."/>
            <person name="Sisk P."/>
            <person name="Sykes S."/>
            <person name="Wortman J."/>
            <person name="Nusbaum C."/>
            <person name="Birren B."/>
        </authorList>
    </citation>
    <scope>NUCLEOTIDE SEQUENCE [LARGE SCALE GENOMIC DNA]</scope>
    <source>
        <strain evidence="4">ATCC 38817</strain>
    </source>
</reference>
<dbReference type="GO" id="GO:0006261">
    <property type="term" value="P:DNA-templated DNA replication"/>
    <property type="evidence" value="ECO:0007669"/>
    <property type="project" value="TreeGrafter"/>
</dbReference>
<evidence type="ECO:0000256" key="2">
    <source>
        <dbReference type="ARBA" id="ARBA00022737"/>
    </source>
</evidence>
<gene>
    <name evidence="4" type="ORF">H696_01463</name>
</gene>
<evidence type="ECO:0000256" key="3">
    <source>
        <dbReference type="PROSITE-ProRule" id="PRU00221"/>
    </source>
</evidence>
<dbReference type="InterPro" id="IPR020472">
    <property type="entry name" value="WD40_PAC1"/>
</dbReference>
<keyword evidence="5" id="KW-1185">Reference proteome</keyword>
<sequence>MSAGLLSQVAGRSPLEFALAIGHGAPPGVVVSSNSTHIGPDAVVSLLEVPSGAPLGTFGPLLVDPGCVSVLRVPLAMPLATLVPETAGAPAPTPQMPPCFLAAAPLVAISSHNRIMQAWRWDRQAPVDRAIGPERLACLARSPCGAWTVAGGASGRLYLWDSGTGALVQSWDAHYARVTCIQWTDDSLGFVSGSDDSSVFAWSLVGVFNAIARNAVGAGAADEASVPPRHAWSSQHSLPISAVALTPGGLNSARVLSASHDKTLKMWDLATGALLFTYNLPSVALSLVFEPSTGAVWAGCHDGHIYRVILARGVSLASDGDGGATGGLTDATGSWAAGSAEGDLRVALTVHKAPVTALAVSLDGAFLASGSQDGVLLLWDLVSRQVVRSLPQRPGPVNFLQLLPRPEAEALALATCARPTPERLAGAGGAGSSHAGGGNAAALAAPQVRRHVALPPVSVPGSREEDLAGWVVHAPVAGHSPGPAGAALPLEPLWWEDRTTAALLLAGRPGPAAVADKQPTPAAPVAAAAQPEELLELQTQNETLRADVQYLTEINEKLIAMLEAATGGPAATAADE</sequence>
<dbReference type="PANTHER" id="PTHR18763:SF0">
    <property type="entry name" value="WD REPEAT-CONTAINING PROTEIN 18"/>
    <property type="match status" value="1"/>
</dbReference>
<dbReference type="GO" id="GO:0120330">
    <property type="term" value="C:rixosome complex"/>
    <property type="evidence" value="ECO:0007669"/>
    <property type="project" value="TreeGrafter"/>
</dbReference>
<dbReference type="RefSeq" id="XP_009493632.1">
    <property type="nucleotide sequence ID" value="XM_009495357.1"/>
</dbReference>
<dbReference type="Gene3D" id="2.130.10.10">
    <property type="entry name" value="YVTN repeat-like/Quinoprotein amine dehydrogenase"/>
    <property type="match status" value="3"/>
</dbReference>
<dbReference type="Proteomes" id="UP000030693">
    <property type="component" value="Unassembled WGS sequence"/>
</dbReference>
<dbReference type="AlphaFoldDB" id="A0A058ZCE7"/>
<dbReference type="SUPFAM" id="SSF50978">
    <property type="entry name" value="WD40 repeat-like"/>
    <property type="match status" value="1"/>
</dbReference>
<keyword evidence="1 3" id="KW-0853">WD repeat</keyword>
<dbReference type="PROSITE" id="PS50294">
    <property type="entry name" value="WD_REPEATS_REGION"/>
    <property type="match status" value="3"/>
</dbReference>
<evidence type="ECO:0000313" key="4">
    <source>
        <dbReference type="EMBL" id="KCV72054.1"/>
    </source>
</evidence>
<dbReference type="PROSITE" id="PS50082">
    <property type="entry name" value="WD_REPEATS_2"/>
    <property type="match status" value="3"/>
</dbReference>
<dbReference type="STRING" id="691883.A0A058ZCE7"/>
<dbReference type="PANTHER" id="PTHR18763">
    <property type="entry name" value="WD-REPEAT PROTEIN 18"/>
    <property type="match status" value="1"/>
</dbReference>
<dbReference type="SMART" id="SM00320">
    <property type="entry name" value="WD40"/>
    <property type="match status" value="4"/>
</dbReference>
<dbReference type="PRINTS" id="PR00320">
    <property type="entry name" value="GPROTEINBRPT"/>
</dbReference>
<evidence type="ECO:0000313" key="5">
    <source>
        <dbReference type="Proteomes" id="UP000030693"/>
    </source>
</evidence>
<dbReference type="InterPro" id="IPR015943">
    <property type="entry name" value="WD40/YVTN_repeat-like_dom_sf"/>
</dbReference>
<accession>A0A058ZCE7</accession>